<dbReference type="InterPro" id="IPR013762">
    <property type="entry name" value="Integrase-like_cat_sf"/>
</dbReference>
<keyword evidence="1" id="KW-0233">DNA recombination</keyword>
<dbReference type="SUPFAM" id="SSF56349">
    <property type="entry name" value="DNA breaking-rejoining enzymes"/>
    <property type="match status" value="1"/>
</dbReference>
<comment type="caution">
    <text evidence="3">The sequence shown here is derived from an EMBL/GenBank/DDBJ whole genome shotgun (WGS) entry which is preliminary data.</text>
</comment>
<dbReference type="Pfam" id="PF00589">
    <property type="entry name" value="Phage_integrase"/>
    <property type="match status" value="1"/>
</dbReference>
<dbReference type="GO" id="GO:0006310">
    <property type="term" value="P:DNA recombination"/>
    <property type="evidence" value="ECO:0007669"/>
    <property type="project" value="UniProtKB-KW"/>
</dbReference>
<evidence type="ECO:0000313" key="3">
    <source>
        <dbReference type="EMBL" id="GAI99640.1"/>
    </source>
</evidence>
<sequence length="133" mass="15261">MNVVEPIRDRKKINAIKGNLKRSDPRNFLLFTLGINTALRISDILGLKVEDVKETSGEIKEFLDINEQKTGKQRHIYINAEVKNALEFFFNKTRLYDLDRYLFTAHQNNKNVPISRVRASTGPAAQFCLAIPL</sequence>
<dbReference type="EMBL" id="BARW01017170">
    <property type="protein sequence ID" value="GAI99640.1"/>
    <property type="molecule type" value="Genomic_DNA"/>
</dbReference>
<accession>X1UID2</accession>
<feature type="domain" description="Tyr recombinase" evidence="2">
    <location>
        <begin position="13"/>
        <end position="116"/>
    </location>
</feature>
<evidence type="ECO:0000259" key="2">
    <source>
        <dbReference type="Pfam" id="PF00589"/>
    </source>
</evidence>
<evidence type="ECO:0000256" key="1">
    <source>
        <dbReference type="ARBA" id="ARBA00023172"/>
    </source>
</evidence>
<proteinExistence type="predicted"/>
<dbReference type="InterPro" id="IPR011010">
    <property type="entry name" value="DNA_brk_join_enz"/>
</dbReference>
<name>X1UID2_9ZZZZ</name>
<dbReference type="InterPro" id="IPR002104">
    <property type="entry name" value="Integrase_catalytic"/>
</dbReference>
<dbReference type="AlphaFoldDB" id="X1UID2"/>
<dbReference type="GO" id="GO:0015074">
    <property type="term" value="P:DNA integration"/>
    <property type="evidence" value="ECO:0007669"/>
    <property type="project" value="InterPro"/>
</dbReference>
<reference evidence="3" key="1">
    <citation type="journal article" date="2014" name="Front. Microbiol.">
        <title>High frequency of phylogenetically diverse reductive dehalogenase-homologous genes in deep subseafloor sedimentary metagenomes.</title>
        <authorList>
            <person name="Kawai M."/>
            <person name="Futagami T."/>
            <person name="Toyoda A."/>
            <person name="Takaki Y."/>
            <person name="Nishi S."/>
            <person name="Hori S."/>
            <person name="Arai W."/>
            <person name="Tsubouchi T."/>
            <person name="Morono Y."/>
            <person name="Uchiyama I."/>
            <person name="Ito T."/>
            <person name="Fujiyama A."/>
            <person name="Inagaki F."/>
            <person name="Takami H."/>
        </authorList>
    </citation>
    <scope>NUCLEOTIDE SEQUENCE</scope>
    <source>
        <strain evidence="3">Expedition CK06-06</strain>
    </source>
</reference>
<organism evidence="3">
    <name type="scientific">marine sediment metagenome</name>
    <dbReference type="NCBI Taxonomy" id="412755"/>
    <lineage>
        <taxon>unclassified sequences</taxon>
        <taxon>metagenomes</taxon>
        <taxon>ecological metagenomes</taxon>
    </lineage>
</organism>
<dbReference type="Gene3D" id="1.10.443.10">
    <property type="entry name" value="Intergrase catalytic core"/>
    <property type="match status" value="1"/>
</dbReference>
<protein>
    <recommendedName>
        <fullName evidence="2">Tyr recombinase domain-containing protein</fullName>
    </recommendedName>
</protein>
<dbReference type="GO" id="GO:0003677">
    <property type="term" value="F:DNA binding"/>
    <property type="evidence" value="ECO:0007669"/>
    <property type="project" value="InterPro"/>
</dbReference>
<gene>
    <name evidence="3" type="ORF">S12H4_29721</name>
</gene>